<proteinExistence type="predicted"/>
<evidence type="ECO:0000313" key="1">
    <source>
        <dbReference type="EMBL" id="PTQ86730.1"/>
    </source>
</evidence>
<dbReference type="RefSeq" id="WP_107867048.1">
    <property type="nucleotide sequence ID" value="NZ_QAON01000033.1"/>
</dbReference>
<sequence length="249" mass="27267">MSDLQKALRGRLLTPAQVEAIKTGKPVHRFDGANGEGKEYNLTLDKLVAIAVMSQIRIQAANAVQVWAETDDLDKDETLYDRLDALISAIADGGMDLDGDPSTDDTNDIYMVAMQAASDYMGALGADNADLEALFNGNDDAARNDAANRLLEFLVQTLGENEDTIDETVEKFAFDMNSEASIFDSANFKKEVAIRDGKKTIIRKRLGPKLKRTAKQKAALVKAQNKAHSGQAKLKRNKSLKLGRKMGLY</sequence>
<dbReference type="OrthoDB" id="8685390at2"/>
<protein>
    <submittedName>
        <fullName evidence="1">Uncharacterized protein</fullName>
    </submittedName>
</protein>
<comment type="caution">
    <text evidence="1">The sequence shown here is derived from an EMBL/GenBank/DDBJ whole genome shotgun (WGS) entry which is preliminary data.</text>
</comment>
<gene>
    <name evidence="1" type="ORF">C8N29_1339</name>
</gene>
<keyword evidence="2" id="KW-1185">Reference proteome</keyword>
<dbReference type="Proteomes" id="UP000244223">
    <property type="component" value="Unassembled WGS sequence"/>
</dbReference>
<reference evidence="1 2" key="1">
    <citation type="submission" date="2018-04" db="EMBL/GenBank/DDBJ databases">
        <title>Genomic Encyclopedia of Archaeal and Bacterial Type Strains, Phase II (KMG-II): from individual species to whole genera.</title>
        <authorList>
            <person name="Goeker M."/>
        </authorList>
    </citation>
    <scope>NUCLEOTIDE SEQUENCE [LARGE SCALE GENOMIC DNA]</scope>
    <source>
        <strain evidence="1 2">DSM 5822</strain>
    </source>
</reference>
<name>A0A2T5ISC8_9GAMM</name>
<evidence type="ECO:0000313" key="2">
    <source>
        <dbReference type="Proteomes" id="UP000244223"/>
    </source>
</evidence>
<organism evidence="1 2">
    <name type="scientific">Agitococcus lubricus</name>
    <dbReference type="NCBI Taxonomy" id="1077255"/>
    <lineage>
        <taxon>Bacteria</taxon>
        <taxon>Pseudomonadati</taxon>
        <taxon>Pseudomonadota</taxon>
        <taxon>Gammaproteobacteria</taxon>
        <taxon>Moraxellales</taxon>
        <taxon>Moraxellaceae</taxon>
        <taxon>Agitococcus</taxon>
    </lineage>
</organism>
<dbReference type="EMBL" id="QAON01000033">
    <property type="protein sequence ID" value="PTQ86730.1"/>
    <property type="molecule type" value="Genomic_DNA"/>
</dbReference>
<dbReference type="AlphaFoldDB" id="A0A2T5ISC8"/>
<accession>A0A2T5ISC8</accession>